<dbReference type="AlphaFoldDB" id="A0A3N2DAE6"/>
<name>A0A3N2DAE6_9MICO</name>
<accession>A0A3N2DAE6</accession>
<proteinExistence type="predicted"/>
<evidence type="ECO:0000313" key="2">
    <source>
        <dbReference type="Proteomes" id="UP000275356"/>
    </source>
</evidence>
<evidence type="ECO:0000313" key="1">
    <source>
        <dbReference type="EMBL" id="ROR96662.1"/>
    </source>
</evidence>
<comment type="caution">
    <text evidence="1">The sequence shown here is derived from an EMBL/GenBank/DDBJ whole genome shotgun (WGS) entry which is preliminary data.</text>
</comment>
<organism evidence="1 2">
    <name type="scientific">Salana multivorans</name>
    <dbReference type="NCBI Taxonomy" id="120377"/>
    <lineage>
        <taxon>Bacteria</taxon>
        <taxon>Bacillati</taxon>
        <taxon>Actinomycetota</taxon>
        <taxon>Actinomycetes</taxon>
        <taxon>Micrococcales</taxon>
        <taxon>Beutenbergiaceae</taxon>
        <taxon>Salana</taxon>
    </lineage>
</organism>
<dbReference type="EMBL" id="RKHQ01000001">
    <property type="protein sequence ID" value="ROR96662.1"/>
    <property type="molecule type" value="Genomic_DNA"/>
</dbReference>
<gene>
    <name evidence="1" type="ORF">EDD28_1249</name>
</gene>
<reference evidence="1 2" key="1">
    <citation type="submission" date="2018-11" db="EMBL/GenBank/DDBJ databases">
        <title>Sequencing the genomes of 1000 actinobacteria strains.</title>
        <authorList>
            <person name="Klenk H.-P."/>
        </authorList>
    </citation>
    <scope>NUCLEOTIDE SEQUENCE [LARGE SCALE GENOMIC DNA]</scope>
    <source>
        <strain evidence="1 2">DSM 13521</strain>
    </source>
</reference>
<keyword evidence="2" id="KW-1185">Reference proteome</keyword>
<protein>
    <submittedName>
        <fullName evidence="1">Uncharacterized protein</fullName>
    </submittedName>
</protein>
<dbReference type="Proteomes" id="UP000275356">
    <property type="component" value="Unassembled WGS sequence"/>
</dbReference>
<sequence>MLIVARGRWTYDGVRELPVDIVGLDHDFWFELDRADGVAGPDDRPRQPDAPGLLYYVRFRHAGETSTPTWPDSAGYPTVEEARRAAESRVPGAIVWA</sequence>
<dbReference type="RefSeq" id="WP_170169371.1">
    <property type="nucleotide sequence ID" value="NZ_RKHQ01000001.1"/>
</dbReference>